<evidence type="ECO:0000313" key="3">
    <source>
        <dbReference type="EMBL" id="SHK31673.1"/>
    </source>
</evidence>
<keyword evidence="1" id="KW-0812">Transmembrane</keyword>
<dbReference type="SUPFAM" id="SSF55797">
    <property type="entry name" value="PR-1-like"/>
    <property type="match status" value="1"/>
</dbReference>
<reference evidence="3 4" key="1">
    <citation type="submission" date="2016-11" db="EMBL/GenBank/DDBJ databases">
        <authorList>
            <person name="Jaros S."/>
            <person name="Januszkiewicz K."/>
            <person name="Wedrychowicz H."/>
        </authorList>
    </citation>
    <scope>NUCLEOTIDE SEQUENCE [LARGE SCALE GENOMIC DNA]</scope>
    <source>
        <strain evidence="3 4">HD4</strain>
    </source>
</reference>
<dbReference type="InterPro" id="IPR035940">
    <property type="entry name" value="CAP_sf"/>
</dbReference>
<gene>
    <name evidence="3" type="ORF">SAMN05216582_10261</name>
</gene>
<dbReference type="Pfam" id="PF00188">
    <property type="entry name" value="CAP"/>
    <property type="match status" value="1"/>
</dbReference>
<dbReference type="EMBL" id="FRBC01000002">
    <property type="protein sequence ID" value="SHK31673.1"/>
    <property type="molecule type" value="Genomic_DNA"/>
</dbReference>
<dbReference type="InterPro" id="IPR014044">
    <property type="entry name" value="CAP_dom"/>
</dbReference>
<dbReference type="Proteomes" id="UP000184263">
    <property type="component" value="Unassembled WGS sequence"/>
</dbReference>
<name>A0A1M6RGW8_SELRU</name>
<feature type="transmembrane region" description="Helical" evidence="1">
    <location>
        <begin position="12"/>
        <end position="30"/>
    </location>
</feature>
<evidence type="ECO:0000256" key="1">
    <source>
        <dbReference type="SAM" id="Phobius"/>
    </source>
</evidence>
<keyword evidence="1" id="KW-0472">Membrane</keyword>
<dbReference type="CDD" id="cd05379">
    <property type="entry name" value="CAP_bacterial"/>
    <property type="match status" value="1"/>
</dbReference>
<accession>A0A1M6RGW8</accession>
<dbReference type="PANTHER" id="PTHR31157">
    <property type="entry name" value="SCP DOMAIN-CONTAINING PROTEIN"/>
    <property type="match status" value="1"/>
</dbReference>
<evidence type="ECO:0000313" key="4">
    <source>
        <dbReference type="Proteomes" id="UP000184263"/>
    </source>
</evidence>
<sequence length="203" mass="21965">MLCENARPGKKGIFLLIFCTAAMLLLFTQMKAECNGGAGTFICNAANNTCDGDVCNIAVEEDYAEPAGGTADVQENADHAYAQIVLDLVNAERKACGLPPLYLSQELLDASAVRAVEITQLFSHTRPNGESCTDFIFHGRGTVGENIAAGAATPEDVVEMWMNSPGHRANILNSDYEELGVGYVYAADSEYLHYWVQLFRGSK</sequence>
<proteinExistence type="predicted"/>
<dbReference type="Gene3D" id="3.40.33.10">
    <property type="entry name" value="CAP"/>
    <property type="match status" value="1"/>
</dbReference>
<keyword evidence="1" id="KW-1133">Transmembrane helix</keyword>
<protein>
    <submittedName>
        <fullName evidence="3">Cysteine-rich secretory protein family protein</fullName>
    </submittedName>
</protein>
<evidence type="ECO:0000259" key="2">
    <source>
        <dbReference type="Pfam" id="PF00188"/>
    </source>
</evidence>
<dbReference type="PANTHER" id="PTHR31157:SF1">
    <property type="entry name" value="SCP DOMAIN-CONTAINING PROTEIN"/>
    <property type="match status" value="1"/>
</dbReference>
<feature type="domain" description="SCP" evidence="2">
    <location>
        <begin position="86"/>
        <end position="199"/>
    </location>
</feature>
<organism evidence="3 4">
    <name type="scientific">Selenomonas ruminantium</name>
    <dbReference type="NCBI Taxonomy" id="971"/>
    <lineage>
        <taxon>Bacteria</taxon>
        <taxon>Bacillati</taxon>
        <taxon>Bacillota</taxon>
        <taxon>Negativicutes</taxon>
        <taxon>Selenomonadales</taxon>
        <taxon>Selenomonadaceae</taxon>
        <taxon>Selenomonas</taxon>
    </lineage>
</organism>
<dbReference type="AlphaFoldDB" id="A0A1M6RGW8"/>
<dbReference type="RefSeq" id="WP_073088009.1">
    <property type="nucleotide sequence ID" value="NZ_FRBC01000002.1"/>
</dbReference>